<protein>
    <submittedName>
        <fullName evidence="2">SchA/CurD like domain-containing protein</fullName>
    </submittedName>
</protein>
<name>A0A1H1I0T2_9ACTN</name>
<dbReference type="STRING" id="35622.SAMN04489764_5049"/>
<feature type="domain" description="SchA/CurD-like" evidence="1">
    <location>
        <begin position="1"/>
        <end position="110"/>
    </location>
</feature>
<dbReference type="Proteomes" id="UP000217103">
    <property type="component" value="Unassembled WGS sequence"/>
</dbReference>
<accession>A0A1H1I0T2</accession>
<evidence type="ECO:0000313" key="2">
    <source>
        <dbReference type="EMBL" id="SDR31315.1"/>
    </source>
</evidence>
<dbReference type="OrthoDB" id="3853500at2"/>
<evidence type="ECO:0000259" key="1">
    <source>
        <dbReference type="Pfam" id="PF04486"/>
    </source>
</evidence>
<gene>
    <name evidence="2" type="ORF">SAMN04489764_5049</name>
</gene>
<evidence type="ECO:0000313" key="3">
    <source>
        <dbReference type="Proteomes" id="UP000217103"/>
    </source>
</evidence>
<reference evidence="2 3" key="1">
    <citation type="submission" date="2016-10" db="EMBL/GenBank/DDBJ databases">
        <authorList>
            <person name="de Groot N.N."/>
        </authorList>
    </citation>
    <scope>NUCLEOTIDE SEQUENCE [LARGE SCALE GENOMIC DNA]</scope>
    <source>
        <strain evidence="2 3">DSM 43794</strain>
    </source>
</reference>
<dbReference type="InterPro" id="IPR007575">
    <property type="entry name" value="SchA_CurD-like"/>
</dbReference>
<dbReference type="Pfam" id="PF04486">
    <property type="entry name" value="SchA_CurD"/>
    <property type="match status" value="1"/>
</dbReference>
<organism evidence="2 3">
    <name type="scientific">Thermostaphylospora chromogena</name>
    <dbReference type="NCBI Taxonomy" id="35622"/>
    <lineage>
        <taxon>Bacteria</taxon>
        <taxon>Bacillati</taxon>
        <taxon>Actinomycetota</taxon>
        <taxon>Actinomycetes</taxon>
        <taxon>Streptosporangiales</taxon>
        <taxon>Thermomonosporaceae</taxon>
        <taxon>Thermostaphylospora</taxon>
    </lineage>
</organism>
<dbReference type="AlphaFoldDB" id="A0A1H1I0T2"/>
<dbReference type="EMBL" id="FNKK01000002">
    <property type="protein sequence ID" value="SDR31315.1"/>
    <property type="molecule type" value="Genomic_DNA"/>
</dbReference>
<dbReference type="RefSeq" id="WP_093262527.1">
    <property type="nucleotide sequence ID" value="NZ_FNKK01000002.1"/>
</dbReference>
<proteinExistence type="predicted"/>
<sequence length="120" mass="13442">MQRYAITFEIKPGSEEAVRRLLAGYEPPEWVTADGTRLLSTSIFMKGTTVVRVMEIDGSLQSVMAHLAGQPSIQRLERELDEHLAVPRDMSSPEGARAFFRSAMMEHVTTRVAEHAEVAR</sequence>
<keyword evidence="3" id="KW-1185">Reference proteome</keyword>